<organism evidence="2 3">
    <name type="scientific">Altericroceibacterium indicum</name>
    <dbReference type="NCBI Taxonomy" id="374177"/>
    <lineage>
        <taxon>Bacteria</taxon>
        <taxon>Pseudomonadati</taxon>
        <taxon>Pseudomonadota</taxon>
        <taxon>Alphaproteobacteria</taxon>
        <taxon>Sphingomonadales</taxon>
        <taxon>Erythrobacteraceae</taxon>
        <taxon>Altericroceibacterium</taxon>
    </lineage>
</organism>
<dbReference type="EMBL" id="WTYQ01000006">
    <property type="protein sequence ID" value="MXP27082.1"/>
    <property type="molecule type" value="Genomic_DNA"/>
</dbReference>
<dbReference type="SMART" id="SM00953">
    <property type="entry name" value="RES"/>
    <property type="match status" value="1"/>
</dbReference>
<feature type="domain" description="RES" evidence="1">
    <location>
        <begin position="80"/>
        <end position="205"/>
    </location>
</feature>
<proteinExistence type="predicted"/>
<dbReference type="InterPro" id="IPR014914">
    <property type="entry name" value="RES_dom"/>
</dbReference>
<protein>
    <submittedName>
        <fullName evidence="2">RES domain-containing protein</fullName>
    </submittedName>
</protein>
<dbReference type="AlphaFoldDB" id="A0A845A9L5"/>
<gene>
    <name evidence="2" type="ORF">GRI39_13695</name>
</gene>
<keyword evidence="3" id="KW-1185">Reference proteome</keyword>
<evidence type="ECO:0000313" key="2">
    <source>
        <dbReference type="EMBL" id="MXP27082.1"/>
    </source>
</evidence>
<comment type="caution">
    <text evidence="2">The sequence shown here is derived from an EMBL/GenBank/DDBJ whole genome shotgun (WGS) entry which is preliminary data.</text>
</comment>
<dbReference type="Proteomes" id="UP000460561">
    <property type="component" value="Unassembled WGS sequence"/>
</dbReference>
<reference evidence="2 3" key="1">
    <citation type="submission" date="2019-12" db="EMBL/GenBank/DDBJ databases">
        <title>Genomic-based taxomic classification of the family Erythrobacteraceae.</title>
        <authorList>
            <person name="Xu L."/>
        </authorList>
    </citation>
    <scope>NUCLEOTIDE SEQUENCE [LARGE SCALE GENOMIC DNA]</scope>
    <source>
        <strain evidence="2 3">DSM 18604</strain>
    </source>
</reference>
<evidence type="ECO:0000313" key="3">
    <source>
        <dbReference type="Proteomes" id="UP000460561"/>
    </source>
</evidence>
<sequence>MDIATIHTIHVEWTRAFRLIRSIHPPIDLFEDLADPRDWEALASIESKTNPRIAESIGRLDLVPLARRVSGPGATMVMAPFVHASPDRPGRFTTGHYGVYSAGDSEEVAILEVAYHQKRLMRATDEPPGWHSQFRMMIGAIDHVFADLRGFPLLHDPESWGASQIAARQLREAGHDGVHYRSVRCEDGLCVGAFWPDVIGIPKQADHYEMHWDGNKIDRIYNRRTDQEFALS</sequence>
<evidence type="ECO:0000259" key="1">
    <source>
        <dbReference type="SMART" id="SM00953"/>
    </source>
</evidence>
<name>A0A845A9L5_9SPHN</name>
<dbReference type="Pfam" id="PF08808">
    <property type="entry name" value="RES"/>
    <property type="match status" value="1"/>
</dbReference>
<dbReference type="OrthoDB" id="9795903at2"/>
<accession>A0A845A9L5</accession>